<gene>
    <name evidence="1" type="ORF">B0T23DRAFT_425803</name>
</gene>
<dbReference type="EMBL" id="JAULSX010000001">
    <property type="protein sequence ID" value="KAK3500470.1"/>
    <property type="molecule type" value="Genomic_DNA"/>
</dbReference>
<evidence type="ECO:0000313" key="1">
    <source>
        <dbReference type="EMBL" id="KAK3500470.1"/>
    </source>
</evidence>
<dbReference type="Proteomes" id="UP001285908">
    <property type="component" value="Unassembled WGS sequence"/>
</dbReference>
<dbReference type="RefSeq" id="XP_062698103.1">
    <property type="nucleotide sequence ID" value="XM_062839935.1"/>
</dbReference>
<comment type="caution">
    <text evidence="1">The sequence shown here is derived from an EMBL/GenBank/DDBJ whole genome shotgun (WGS) entry which is preliminary data.</text>
</comment>
<keyword evidence="2" id="KW-1185">Reference proteome</keyword>
<protein>
    <submittedName>
        <fullName evidence="1">Uncharacterized protein</fullName>
    </submittedName>
</protein>
<accession>A0AAJ0MWK2</accession>
<sequence>MESQTDLEQWSAKLEGISFGPNPHFATVQCLPSLCTTRRILTELARLSKSAAREHRPRVEDTLFIYVAPDRRTAQFLKHEDCNCDAEWGILSAQEVCQKLKCGDQWKPESGGTYRSITVIFDAAYISTTPHMIAASAGLLRFMAQSFSAKLLSCCTAVALTDGQRPFFPTDEELIEAFGVHATVTYHKLIQNQPTVLRSPLNKVRGNAEIILRHVLLHDDDVDLALTQKPRLSTQRKTIVCLADSDTADTIANAMYNDNDVLRVRQYATKQMRGYSLRICIVTQENLERHLRACFVYTDNTPENERHAILFIDPDIRFVLPFPATIAKHFAVLRNNLHVFDREVQQVTRKLVGVSQVELNLAATFGLVINTPNSRSVTILDEDASFANIPESPLSVSSAWARDPMTTLFLLVSVDPTRPVEQYLTVVAQQACADPQLTRELLMRLVHRRLITHRKLGFGQEVAYDLTELGRGVLQFLHGSSTLMSLADAMYLYHTSAMQSVAVKSTLAVMRCVLRLDLSRFLGGPGNTLKSFLVHPLLAEPWKSMCYKGPLWAALGLLVLALGRGANPTTDCLIPELGGFKIRSTYVRAFTMALRSTCETVGLPDIYVSSWVNSNLTPADIRAVEKVLVASEIDCVAVAQDLSQAGPVIEAYDLVAPVRLHLGSYDTTWFKPFPNQPPKVDQRYTTFFVHLPYRLQQSDIPCRPKGKLATLVSSSVVHEVLSEQEGKEAE</sequence>
<proteinExistence type="predicted"/>
<organism evidence="1 2">
    <name type="scientific">Neurospora hispaniola</name>
    <dbReference type="NCBI Taxonomy" id="588809"/>
    <lineage>
        <taxon>Eukaryota</taxon>
        <taxon>Fungi</taxon>
        <taxon>Dikarya</taxon>
        <taxon>Ascomycota</taxon>
        <taxon>Pezizomycotina</taxon>
        <taxon>Sordariomycetes</taxon>
        <taxon>Sordariomycetidae</taxon>
        <taxon>Sordariales</taxon>
        <taxon>Sordariaceae</taxon>
        <taxon>Neurospora</taxon>
    </lineage>
</organism>
<evidence type="ECO:0000313" key="2">
    <source>
        <dbReference type="Proteomes" id="UP001285908"/>
    </source>
</evidence>
<dbReference type="GeneID" id="87877557"/>
<reference evidence="1 2" key="1">
    <citation type="journal article" date="2023" name="Mol. Phylogenet. Evol.">
        <title>Genome-scale phylogeny and comparative genomics of the fungal order Sordariales.</title>
        <authorList>
            <person name="Hensen N."/>
            <person name="Bonometti L."/>
            <person name="Westerberg I."/>
            <person name="Brannstrom I.O."/>
            <person name="Guillou S."/>
            <person name="Cros-Aarteil S."/>
            <person name="Calhoun S."/>
            <person name="Haridas S."/>
            <person name="Kuo A."/>
            <person name="Mondo S."/>
            <person name="Pangilinan J."/>
            <person name="Riley R."/>
            <person name="LaButti K."/>
            <person name="Andreopoulos B."/>
            <person name="Lipzen A."/>
            <person name="Chen C."/>
            <person name="Yan M."/>
            <person name="Daum C."/>
            <person name="Ng V."/>
            <person name="Clum A."/>
            <person name="Steindorff A."/>
            <person name="Ohm R.A."/>
            <person name="Martin F."/>
            <person name="Silar P."/>
            <person name="Natvig D.O."/>
            <person name="Lalanne C."/>
            <person name="Gautier V."/>
            <person name="Ament-Velasquez S.L."/>
            <person name="Kruys A."/>
            <person name="Hutchinson M.I."/>
            <person name="Powell A.J."/>
            <person name="Barry K."/>
            <person name="Miller A.N."/>
            <person name="Grigoriev I.V."/>
            <person name="Debuchy R."/>
            <person name="Gladieux P."/>
            <person name="Hiltunen Thoren M."/>
            <person name="Johannesson H."/>
        </authorList>
    </citation>
    <scope>NUCLEOTIDE SEQUENCE [LARGE SCALE GENOMIC DNA]</scope>
    <source>
        <strain evidence="1 2">FGSC 10403</strain>
    </source>
</reference>
<name>A0AAJ0MWK2_9PEZI</name>
<dbReference type="AlphaFoldDB" id="A0AAJ0MWK2"/>